<comment type="caution">
    <text evidence="2">The sequence shown here is derived from an EMBL/GenBank/DDBJ whole genome shotgun (WGS) entry which is preliminary data.</text>
</comment>
<reference evidence="2 3" key="1">
    <citation type="submission" date="2022-03" db="EMBL/GenBank/DDBJ databases">
        <title>Genome data of Colletotrichum spp.</title>
        <authorList>
            <person name="Utami Y.D."/>
            <person name="Hiruma K."/>
        </authorList>
    </citation>
    <scope>NUCLEOTIDE SEQUENCE [LARGE SCALE GENOMIC DNA]</scope>
    <source>
        <strain evidence="2 3">MAFF 239500</strain>
    </source>
</reference>
<feature type="compositionally biased region" description="Basic and acidic residues" evidence="1">
    <location>
        <begin position="57"/>
        <end position="67"/>
    </location>
</feature>
<name>A0AA37NSR4_9PEZI</name>
<dbReference type="RefSeq" id="XP_049122377.1">
    <property type="nucleotide sequence ID" value="XM_049266420.1"/>
</dbReference>
<dbReference type="AlphaFoldDB" id="A0AA37NSR4"/>
<gene>
    <name evidence="2" type="ORF">ColSpa_00208</name>
</gene>
<protein>
    <submittedName>
        <fullName evidence="2">Uncharacterized protein</fullName>
    </submittedName>
</protein>
<feature type="region of interest" description="Disordered" evidence="1">
    <location>
        <begin position="46"/>
        <end position="76"/>
    </location>
</feature>
<accession>A0AA37NSR4</accession>
<evidence type="ECO:0000256" key="1">
    <source>
        <dbReference type="SAM" id="MobiDB-lite"/>
    </source>
</evidence>
<keyword evidence="3" id="KW-1185">Reference proteome</keyword>
<dbReference type="GeneID" id="73321010"/>
<sequence>MCRLGPLTDARAAYSDDPKEVPPILRMDALHRLYWPVHEDISEVQVFDDPEEDEEDSPKRPFLDIRSQKNPSPITA</sequence>
<feature type="compositionally biased region" description="Acidic residues" evidence="1">
    <location>
        <begin position="46"/>
        <end position="56"/>
    </location>
</feature>
<proteinExistence type="predicted"/>
<dbReference type="Proteomes" id="UP001055115">
    <property type="component" value="Unassembled WGS sequence"/>
</dbReference>
<evidence type="ECO:0000313" key="2">
    <source>
        <dbReference type="EMBL" id="GKT40027.1"/>
    </source>
</evidence>
<organism evidence="2 3">
    <name type="scientific">Colletotrichum spaethianum</name>
    <dbReference type="NCBI Taxonomy" id="700344"/>
    <lineage>
        <taxon>Eukaryota</taxon>
        <taxon>Fungi</taxon>
        <taxon>Dikarya</taxon>
        <taxon>Ascomycota</taxon>
        <taxon>Pezizomycotina</taxon>
        <taxon>Sordariomycetes</taxon>
        <taxon>Hypocreomycetidae</taxon>
        <taxon>Glomerellales</taxon>
        <taxon>Glomerellaceae</taxon>
        <taxon>Colletotrichum</taxon>
        <taxon>Colletotrichum spaethianum species complex</taxon>
    </lineage>
</organism>
<evidence type="ECO:0000313" key="3">
    <source>
        <dbReference type="Proteomes" id="UP001055115"/>
    </source>
</evidence>
<dbReference type="EMBL" id="BQXU01000001">
    <property type="protein sequence ID" value="GKT40027.1"/>
    <property type="molecule type" value="Genomic_DNA"/>
</dbReference>